<gene>
    <name evidence="1" type="ORF">F8144_36280</name>
</gene>
<comment type="caution">
    <text evidence="1">The sequence shown here is derived from an EMBL/GenBank/DDBJ whole genome shotgun (WGS) entry which is preliminary data.</text>
</comment>
<accession>A0A7J5D5D3</accession>
<dbReference type="EMBL" id="WBKG01000042">
    <property type="protein sequence ID" value="KAB1979472.1"/>
    <property type="molecule type" value="Genomic_DNA"/>
</dbReference>
<proteinExistence type="predicted"/>
<evidence type="ECO:0000313" key="2">
    <source>
        <dbReference type="Proteomes" id="UP000442990"/>
    </source>
</evidence>
<name>A0A7J5D5D3_9ACTN</name>
<dbReference type="Proteomes" id="UP000442990">
    <property type="component" value="Unassembled WGS sequence"/>
</dbReference>
<protein>
    <submittedName>
        <fullName evidence="1">Uncharacterized protein</fullName>
    </submittedName>
</protein>
<evidence type="ECO:0000313" key="1">
    <source>
        <dbReference type="EMBL" id="KAB1979472.1"/>
    </source>
</evidence>
<reference evidence="1 2" key="1">
    <citation type="submission" date="2019-09" db="EMBL/GenBank/DDBJ databases">
        <title>Isolation and identification of active actinomycetes.</title>
        <authorList>
            <person name="Yu Z."/>
            <person name="Han C."/>
            <person name="Yu B."/>
        </authorList>
    </citation>
    <scope>NUCLEOTIDE SEQUENCE [LARGE SCALE GENOMIC DNA]</scope>
    <source>
        <strain evidence="1 2">NEAU-H2</strain>
    </source>
</reference>
<dbReference type="AlphaFoldDB" id="A0A7J5D5D3"/>
<sequence>MPTLTLITFAPSSDAAYRTGLISRYLNARSSRERLAIRNEALAYDQANPDASLMDELLGASLGNVA</sequence>
<organism evidence="1 2">
    <name type="scientific">Streptomyces triticiradicis</name>
    <dbReference type="NCBI Taxonomy" id="2651189"/>
    <lineage>
        <taxon>Bacteria</taxon>
        <taxon>Bacillati</taxon>
        <taxon>Actinomycetota</taxon>
        <taxon>Actinomycetes</taxon>
        <taxon>Kitasatosporales</taxon>
        <taxon>Streptomycetaceae</taxon>
        <taxon>Streptomyces</taxon>
    </lineage>
</organism>
<dbReference type="RefSeq" id="WP_151473669.1">
    <property type="nucleotide sequence ID" value="NZ_WBKG01000042.1"/>
</dbReference>
<keyword evidence="2" id="KW-1185">Reference proteome</keyword>